<dbReference type="Gene3D" id="1.10.300.10">
    <property type="entry name" value="Adenylosuccinate Synthetase, subunit A, domain 2"/>
    <property type="match status" value="1"/>
</dbReference>
<feature type="binding site" evidence="8">
    <location>
        <begin position="40"/>
        <end position="42"/>
    </location>
    <ligand>
        <name>GTP</name>
        <dbReference type="ChEBI" id="CHEBI:37565"/>
    </ligand>
</feature>
<dbReference type="CDD" id="cd03108">
    <property type="entry name" value="AdSS"/>
    <property type="match status" value="1"/>
</dbReference>
<dbReference type="Gene3D" id="3.40.440.10">
    <property type="entry name" value="Adenylosuccinate Synthetase, subunit A, domain 1"/>
    <property type="match status" value="1"/>
</dbReference>
<feature type="binding site" evidence="8">
    <location>
        <position position="301"/>
    </location>
    <ligand>
        <name>GTP</name>
        <dbReference type="ChEBI" id="CHEBI:37565"/>
    </ligand>
</feature>
<evidence type="ECO:0000256" key="6">
    <source>
        <dbReference type="ARBA" id="ARBA00022842"/>
    </source>
</evidence>
<evidence type="ECO:0000256" key="10">
    <source>
        <dbReference type="RuleBase" id="RU000520"/>
    </source>
</evidence>
<dbReference type="InterPro" id="IPR018220">
    <property type="entry name" value="Adenylosuccin_syn_GTP-bd"/>
</dbReference>
<feature type="binding site" description="in other chain" evidence="8">
    <location>
        <position position="235"/>
    </location>
    <ligand>
        <name>IMP</name>
        <dbReference type="ChEBI" id="CHEBI:58053"/>
        <note>ligand shared between dimeric partners</note>
    </ligand>
</feature>
<dbReference type="Pfam" id="PF00709">
    <property type="entry name" value="Adenylsucc_synt"/>
    <property type="match status" value="1"/>
</dbReference>
<feature type="active site" description="Proton acceptor" evidence="8">
    <location>
        <position position="13"/>
    </location>
</feature>
<evidence type="ECO:0000313" key="12">
    <source>
        <dbReference type="Proteomes" id="UP000183815"/>
    </source>
</evidence>
<feature type="binding site" evidence="8">
    <location>
        <position position="139"/>
    </location>
    <ligand>
        <name>IMP</name>
        <dbReference type="ChEBI" id="CHEBI:58053"/>
        <note>ligand shared between dimeric partners</note>
    </ligand>
</feature>
<feature type="binding site" description="in other chain" evidence="8">
    <location>
        <begin position="38"/>
        <end position="41"/>
    </location>
    <ligand>
        <name>IMP</name>
        <dbReference type="ChEBI" id="CHEBI:58053"/>
        <note>ligand shared between dimeric partners</note>
    </ligand>
</feature>
<reference evidence="11 12" key="1">
    <citation type="submission" date="2016-08" db="EMBL/GenBank/DDBJ databases">
        <title>New Insights into Marine Group III Euryarchaeota, from dark to light.</title>
        <authorList>
            <person name="Haro-Moreno J.M."/>
            <person name="Rodriguez-Valera F."/>
            <person name="Lopez-Garcia P."/>
            <person name="Moreira D."/>
            <person name="Martin-Cuadrado A.B."/>
        </authorList>
    </citation>
    <scope>NUCLEOTIDE SEQUENCE [LARGE SCALE GENOMIC DNA]</scope>
    <source>
        <strain evidence="11">CG-Bathy1</strain>
    </source>
</reference>
<dbReference type="GO" id="GO:0004019">
    <property type="term" value="F:adenylosuccinate synthase activity"/>
    <property type="evidence" value="ECO:0007669"/>
    <property type="project" value="UniProtKB-UniRule"/>
</dbReference>
<comment type="caution">
    <text evidence="11">The sequence shown here is derived from an EMBL/GenBank/DDBJ whole genome shotgun (WGS) entry which is preliminary data.</text>
</comment>
<dbReference type="InterPro" id="IPR042111">
    <property type="entry name" value="Adenylosuccinate_synth_dom3"/>
</dbReference>
<sequence length="424" mass="46787">MPITAIIGSQWGDEGKGKITDYLAERAKVVSRSQGGNNAGHTVIVDDKTYKLHLLPSGILRSDVLSLIGNGVVIDPEVLLNELKQLGTKRGELMISERAHIIMPYHKLLDGAEESSRGTATVGTTGRGIGPCYGDKVLRFGIRVGDLIEPQILKEKIEANVERSNAMLKYYTKNAELESEEIFEEAKKWGEALKDMIGDTSLILKNKIDEGNEILLEGAQGVHIDLDYGTYPYTTSSNPTTAGLALGSGISPLEIKNVVGVVKAYLTRVGSGPFPGELDNEEAEMIREKGNEYGTTTGRPRRCGWLDLVMLKLSQRICGFTSLAVTKLDVLAGMEEVKICVAYETPDGRIEEMPASINRIENCTPIYEVFEGWPDMNKEEWKEAIENDSLPEQLETYLKFISEYMGTRIGIISLGPERNETIIR</sequence>
<evidence type="ECO:0000256" key="2">
    <source>
        <dbReference type="ARBA" id="ARBA00022598"/>
    </source>
</evidence>
<comment type="subunit">
    <text evidence="1 8">Homodimer.</text>
</comment>
<feature type="binding site" evidence="8">
    <location>
        <begin position="413"/>
        <end position="415"/>
    </location>
    <ligand>
        <name>GTP</name>
        <dbReference type="ChEBI" id="CHEBI:37565"/>
    </ligand>
</feature>
<comment type="pathway">
    <text evidence="8 10">Purine metabolism; AMP biosynthesis via de novo pathway; AMP from IMP: step 1/2.</text>
</comment>
<dbReference type="InterPro" id="IPR042109">
    <property type="entry name" value="Adenylosuccinate_synth_dom1"/>
</dbReference>
<dbReference type="PROSITE" id="PS00513">
    <property type="entry name" value="ADENYLOSUCCIN_SYN_2"/>
    <property type="match status" value="1"/>
</dbReference>
<dbReference type="InterPro" id="IPR027417">
    <property type="entry name" value="P-loop_NTPase"/>
</dbReference>
<dbReference type="EMBL" id="MIYU01000017">
    <property type="protein sequence ID" value="OIR15162.1"/>
    <property type="molecule type" value="Genomic_DNA"/>
</dbReference>
<feature type="binding site" description="in other chain" evidence="8">
    <location>
        <begin position="13"/>
        <end position="16"/>
    </location>
    <ligand>
        <name>IMP</name>
        <dbReference type="ChEBI" id="CHEBI:58053"/>
        <note>ligand shared between dimeric partners</note>
    </ligand>
</feature>
<dbReference type="GO" id="GO:0044208">
    <property type="term" value="P:'de novo' AMP biosynthetic process"/>
    <property type="evidence" value="ECO:0007669"/>
    <property type="project" value="UniProtKB-UniRule"/>
</dbReference>
<dbReference type="InterPro" id="IPR001114">
    <property type="entry name" value="Adenylosuccinate_synthetase"/>
</dbReference>
<accession>A0A1J5T2S1</accession>
<dbReference type="HAMAP" id="MF_00011">
    <property type="entry name" value="Adenylosucc_synth"/>
    <property type="match status" value="1"/>
</dbReference>
<feature type="binding site" evidence="8">
    <location>
        <position position="13"/>
    </location>
    <ligand>
        <name>Mg(2+)</name>
        <dbReference type="ChEBI" id="CHEBI:18420"/>
    </ligand>
</feature>
<dbReference type="SMART" id="SM00788">
    <property type="entry name" value="Adenylsucc_synt"/>
    <property type="match status" value="1"/>
</dbReference>
<dbReference type="SUPFAM" id="SSF52540">
    <property type="entry name" value="P-loop containing nucleoside triphosphate hydrolases"/>
    <property type="match status" value="1"/>
</dbReference>
<name>A0A1J5T2S1_9ARCH</name>
<feature type="active site" description="Proton donor" evidence="8">
    <location>
        <position position="41"/>
    </location>
</feature>
<keyword evidence="6 8" id="KW-0460">Magnesium</keyword>
<keyword evidence="3 8" id="KW-0479">Metal-binding</keyword>
<keyword evidence="8" id="KW-0963">Cytoplasm</keyword>
<keyword evidence="7 8" id="KW-0342">GTP-binding</keyword>
<comment type="cofactor">
    <cofactor evidence="8">
        <name>Mg(2+)</name>
        <dbReference type="ChEBI" id="CHEBI:18420"/>
    </cofactor>
    <text evidence="8">Binds 1 Mg(2+) ion per subunit.</text>
</comment>
<dbReference type="FunFam" id="3.90.170.10:FF:000001">
    <property type="entry name" value="Adenylosuccinate synthetase"/>
    <property type="match status" value="1"/>
</dbReference>
<evidence type="ECO:0000256" key="9">
    <source>
        <dbReference type="PROSITE-ProRule" id="PRU10134"/>
    </source>
</evidence>
<dbReference type="PANTHER" id="PTHR11846:SF0">
    <property type="entry name" value="ADENYLOSUCCINATE SYNTHETASE"/>
    <property type="match status" value="1"/>
</dbReference>
<evidence type="ECO:0000256" key="4">
    <source>
        <dbReference type="ARBA" id="ARBA00022741"/>
    </source>
</evidence>
<feature type="binding site" description="in other chain" evidence="8">
    <location>
        <position position="220"/>
    </location>
    <ligand>
        <name>IMP</name>
        <dbReference type="ChEBI" id="CHEBI:58053"/>
        <note>ligand shared between dimeric partners</note>
    </ligand>
</feature>
<dbReference type="AlphaFoldDB" id="A0A1J5T2S1"/>
<proteinExistence type="inferred from homology"/>
<comment type="subcellular location">
    <subcellularLocation>
        <location evidence="8">Cytoplasm</location>
    </subcellularLocation>
</comment>
<comment type="similarity">
    <text evidence="8 10">Belongs to the adenylosuccinate synthetase family.</text>
</comment>
<dbReference type="GO" id="GO:0005525">
    <property type="term" value="F:GTP binding"/>
    <property type="evidence" value="ECO:0007669"/>
    <property type="project" value="UniProtKB-UniRule"/>
</dbReference>
<evidence type="ECO:0000256" key="3">
    <source>
        <dbReference type="ARBA" id="ARBA00022723"/>
    </source>
</evidence>
<dbReference type="NCBIfam" id="TIGR00184">
    <property type="entry name" value="purA"/>
    <property type="match status" value="1"/>
</dbReference>
<evidence type="ECO:0000256" key="7">
    <source>
        <dbReference type="ARBA" id="ARBA00023134"/>
    </source>
</evidence>
<gene>
    <name evidence="8" type="primary">purA</name>
    <name evidence="11" type="ORF">BEU04_02220</name>
</gene>
<dbReference type="FunFam" id="1.10.300.10:FF:000001">
    <property type="entry name" value="Adenylosuccinate synthetase"/>
    <property type="match status" value="1"/>
</dbReference>
<organism evidence="11 12">
    <name type="scientific">Marine Group III euryarchaeote CG-Bathy1</name>
    <dbReference type="NCBI Taxonomy" id="1889001"/>
    <lineage>
        <taxon>Archaea</taxon>
        <taxon>Methanobacteriati</taxon>
        <taxon>Thermoplasmatota</taxon>
        <taxon>Thermoplasmata</taxon>
        <taxon>Candidatus Thermoprofundales</taxon>
    </lineage>
</organism>
<evidence type="ECO:0000313" key="11">
    <source>
        <dbReference type="EMBL" id="OIR15162.1"/>
    </source>
</evidence>
<dbReference type="PROSITE" id="PS01266">
    <property type="entry name" value="ADENYLOSUCCIN_SYN_1"/>
    <property type="match status" value="1"/>
</dbReference>
<dbReference type="InterPro" id="IPR033128">
    <property type="entry name" value="Adenylosuccin_syn_Lys_AS"/>
</dbReference>
<dbReference type="GO" id="GO:0046040">
    <property type="term" value="P:IMP metabolic process"/>
    <property type="evidence" value="ECO:0007669"/>
    <property type="project" value="TreeGrafter"/>
</dbReference>
<dbReference type="Gene3D" id="3.90.170.10">
    <property type="entry name" value="Adenylosuccinate Synthetase, subunit A, domain 3"/>
    <property type="match status" value="1"/>
</dbReference>
<dbReference type="GO" id="GO:0005737">
    <property type="term" value="C:cytoplasm"/>
    <property type="evidence" value="ECO:0007669"/>
    <property type="project" value="UniProtKB-SubCell"/>
</dbReference>
<feature type="binding site" evidence="8">
    <location>
        <position position="40"/>
    </location>
    <ligand>
        <name>Mg(2+)</name>
        <dbReference type="ChEBI" id="CHEBI:18420"/>
    </ligand>
</feature>
<evidence type="ECO:0000256" key="8">
    <source>
        <dbReference type="HAMAP-Rule" id="MF_00011"/>
    </source>
</evidence>
<dbReference type="NCBIfam" id="NF002223">
    <property type="entry name" value="PRK01117.1"/>
    <property type="match status" value="1"/>
</dbReference>
<dbReference type="PANTHER" id="PTHR11846">
    <property type="entry name" value="ADENYLOSUCCINATE SYNTHETASE"/>
    <property type="match status" value="1"/>
</dbReference>
<dbReference type="InterPro" id="IPR042110">
    <property type="entry name" value="Adenylosuccinate_synth_dom2"/>
</dbReference>
<dbReference type="UniPathway" id="UPA00075">
    <property type="reaction ID" value="UER00335"/>
</dbReference>
<dbReference type="Proteomes" id="UP000183815">
    <property type="component" value="Unassembled WGS sequence"/>
</dbReference>
<feature type="binding site" description="in other chain" evidence="8">
    <location>
        <position position="125"/>
    </location>
    <ligand>
        <name>IMP</name>
        <dbReference type="ChEBI" id="CHEBI:58053"/>
        <note>ligand shared between dimeric partners</note>
    </ligand>
</feature>
<feature type="binding site" description="in other chain" evidence="8">
    <location>
        <position position="299"/>
    </location>
    <ligand>
        <name>IMP</name>
        <dbReference type="ChEBI" id="CHEBI:58053"/>
        <note>ligand shared between dimeric partners</note>
    </ligand>
</feature>
<keyword evidence="4 8" id="KW-0547">Nucleotide-binding</keyword>
<comment type="function">
    <text evidence="8">Plays an important role in the de novo pathway of purine nucleotide biosynthesis. Catalyzes the first committed step in the biosynthesis of AMP from IMP.</text>
</comment>
<feature type="binding site" evidence="8">
    <location>
        <begin position="295"/>
        <end position="301"/>
    </location>
    <ligand>
        <name>substrate</name>
    </ligand>
</feature>
<feature type="active site" evidence="9">
    <location>
        <position position="136"/>
    </location>
</feature>
<feature type="binding site" evidence="8">
    <location>
        <begin position="12"/>
        <end position="18"/>
    </location>
    <ligand>
        <name>GTP</name>
        <dbReference type="ChEBI" id="CHEBI:37565"/>
    </ligand>
</feature>
<feature type="binding site" evidence="8">
    <location>
        <begin position="327"/>
        <end position="329"/>
    </location>
    <ligand>
        <name>GTP</name>
        <dbReference type="ChEBI" id="CHEBI:37565"/>
    </ligand>
</feature>
<protein>
    <recommendedName>
        <fullName evidence="8 10">Adenylosuccinate synthetase</fullName>
        <shortName evidence="8">AMPSase</shortName>
        <shortName evidence="8">AdSS</shortName>
        <ecNumber evidence="8 10">6.3.4.4</ecNumber>
    </recommendedName>
    <alternativeName>
        <fullName evidence="8">IMP--aspartate ligase</fullName>
    </alternativeName>
</protein>
<evidence type="ECO:0000256" key="1">
    <source>
        <dbReference type="ARBA" id="ARBA00011738"/>
    </source>
</evidence>
<dbReference type="EC" id="6.3.4.4" evidence="8 10"/>
<keyword evidence="2 8" id="KW-0436">Ligase</keyword>
<dbReference type="GO" id="GO:0000287">
    <property type="term" value="F:magnesium ion binding"/>
    <property type="evidence" value="ECO:0007669"/>
    <property type="project" value="UniProtKB-UniRule"/>
</dbReference>
<comment type="catalytic activity">
    <reaction evidence="8 10">
        <text>IMP + L-aspartate + GTP = N(6)-(1,2-dicarboxyethyl)-AMP + GDP + phosphate + 2 H(+)</text>
        <dbReference type="Rhea" id="RHEA:15753"/>
        <dbReference type="ChEBI" id="CHEBI:15378"/>
        <dbReference type="ChEBI" id="CHEBI:29991"/>
        <dbReference type="ChEBI" id="CHEBI:37565"/>
        <dbReference type="ChEBI" id="CHEBI:43474"/>
        <dbReference type="ChEBI" id="CHEBI:57567"/>
        <dbReference type="ChEBI" id="CHEBI:58053"/>
        <dbReference type="ChEBI" id="CHEBI:58189"/>
        <dbReference type="EC" id="6.3.4.4"/>
    </reaction>
</comment>
<evidence type="ECO:0000256" key="5">
    <source>
        <dbReference type="ARBA" id="ARBA00022755"/>
    </source>
</evidence>
<keyword evidence="5 8" id="KW-0658">Purine biosynthesis</keyword>